<reference evidence="1" key="1">
    <citation type="journal article" date="2015" name="Nature">
        <title>Complex archaea that bridge the gap between prokaryotes and eukaryotes.</title>
        <authorList>
            <person name="Spang A."/>
            <person name="Saw J.H."/>
            <person name="Jorgensen S.L."/>
            <person name="Zaremba-Niedzwiedzka K."/>
            <person name="Martijn J."/>
            <person name="Lind A.E."/>
            <person name="van Eijk R."/>
            <person name="Schleper C."/>
            <person name="Guy L."/>
            <person name="Ettema T.J."/>
        </authorList>
    </citation>
    <scope>NUCLEOTIDE SEQUENCE</scope>
</reference>
<dbReference type="EMBL" id="LAZR01006569">
    <property type="protein sequence ID" value="KKM91187.1"/>
    <property type="molecule type" value="Genomic_DNA"/>
</dbReference>
<sequence length="177" mass="20189">MTPTIFIDFVGAALKLHGASDAINDWPPGEYDMAKVLGISPHEFWRPINYMGEAFWAEMPSTRRMYALMALVCEMDWYIASKPRLDPACVPGKLKWLADYLNPFSEPFDRYVFTPHKHLLASSGRILIDDSDAEIAAWHKAGGYSILWPAKWNSDHEYADDPITRIRYNLRQIGVGP</sequence>
<protein>
    <submittedName>
        <fullName evidence="1">Uncharacterized protein</fullName>
    </submittedName>
</protein>
<dbReference type="SUPFAM" id="SSF56784">
    <property type="entry name" value="HAD-like"/>
    <property type="match status" value="1"/>
</dbReference>
<dbReference type="AlphaFoldDB" id="A0A0F9PCT6"/>
<gene>
    <name evidence="1" type="ORF">LCGC14_1231040</name>
</gene>
<accession>A0A0F9PCT6</accession>
<dbReference type="InterPro" id="IPR036412">
    <property type="entry name" value="HAD-like_sf"/>
</dbReference>
<dbReference type="Gene3D" id="3.40.50.1000">
    <property type="entry name" value="HAD superfamily/HAD-like"/>
    <property type="match status" value="1"/>
</dbReference>
<evidence type="ECO:0000313" key="1">
    <source>
        <dbReference type="EMBL" id="KKM91187.1"/>
    </source>
</evidence>
<comment type="caution">
    <text evidence="1">The sequence shown here is derived from an EMBL/GenBank/DDBJ whole genome shotgun (WGS) entry which is preliminary data.</text>
</comment>
<proteinExistence type="predicted"/>
<dbReference type="InterPro" id="IPR023214">
    <property type="entry name" value="HAD_sf"/>
</dbReference>
<organism evidence="1">
    <name type="scientific">marine sediment metagenome</name>
    <dbReference type="NCBI Taxonomy" id="412755"/>
    <lineage>
        <taxon>unclassified sequences</taxon>
        <taxon>metagenomes</taxon>
        <taxon>ecological metagenomes</taxon>
    </lineage>
</organism>
<name>A0A0F9PCT6_9ZZZZ</name>